<dbReference type="EMBL" id="KQ086245">
    <property type="protein sequence ID" value="KLO06031.1"/>
    <property type="molecule type" value="Genomic_DNA"/>
</dbReference>
<gene>
    <name evidence="1" type="ORF">SCHPADRAFT_910612</name>
</gene>
<dbReference type="AlphaFoldDB" id="A0A0H2RMH3"/>
<dbReference type="Proteomes" id="UP000053477">
    <property type="component" value="Unassembled WGS sequence"/>
</dbReference>
<evidence type="ECO:0000313" key="1">
    <source>
        <dbReference type="EMBL" id="KLO06031.1"/>
    </source>
</evidence>
<dbReference type="InParanoid" id="A0A0H2RMH3"/>
<protein>
    <submittedName>
        <fullName evidence="1">Uncharacterized protein</fullName>
    </submittedName>
</protein>
<accession>A0A0H2RMH3</accession>
<reference evidence="1 2" key="1">
    <citation type="submission" date="2015-04" db="EMBL/GenBank/DDBJ databases">
        <title>Complete genome sequence of Schizopora paradoxa KUC8140, a cosmopolitan wood degrader in East Asia.</title>
        <authorList>
            <consortium name="DOE Joint Genome Institute"/>
            <person name="Min B."/>
            <person name="Park H."/>
            <person name="Jang Y."/>
            <person name="Kim J.-J."/>
            <person name="Kim K.H."/>
            <person name="Pangilinan J."/>
            <person name="Lipzen A."/>
            <person name="Riley R."/>
            <person name="Grigoriev I.V."/>
            <person name="Spatafora J.W."/>
            <person name="Choi I.-G."/>
        </authorList>
    </citation>
    <scope>NUCLEOTIDE SEQUENCE [LARGE SCALE GENOMIC DNA]</scope>
    <source>
        <strain evidence="1 2">KUC8140</strain>
    </source>
</reference>
<organism evidence="1 2">
    <name type="scientific">Schizopora paradoxa</name>
    <dbReference type="NCBI Taxonomy" id="27342"/>
    <lineage>
        <taxon>Eukaryota</taxon>
        <taxon>Fungi</taxon>
        <taxon>Dikarya</taxon>
        <taxon>Basidiomycota</taxon>
        <taxon>Agaricomycotina</taxon>
        <taxon>Agaricomycetes</taxon>
        <taxon>Hymenochaetales</taxon>
        <taxon>Schizoporaceae</taxon>
        <taxon>Schizopora</taxon>
    </lineage>
</organism>
<sequence>MTSFAYASPILLEKAALDVRAEEGKFVPIYSLTESDTYSRNTLTDLPLSNRASESFARLHEARAQVKERGEYSSRLNLFCHFCKQQQCLTLTDRPKSRFRLQ</sequence>
<evidence type="ECO:0000313" key="2">
    <source>
        <dbReference type="Proteomes" id="UP000053477"/>
    </source>
</evidence>
<name>A0A0H2RMH3_9AGAM</name>
<proteinExistence type="predicted"/>
<keyword evidence="2" id="KW-1185">Reference proteome</keyword>